<protein>
    <submittedName>
        <fullName evidence="5">ABC transporter, ATPase subunit</fullName>
        <ecNumber evidence="5">3.6.3.-</ecNumber>
    </submittedName>
</protein>
<dbReference type="AlphaFoldDB" id="A0A090D0D6"/>
<dbReference type="InterPro" id="IPR017871">
    <property type="entry name" value="ABC_transporter-like_CS"/>
</dbReference>
<evidence type="ECO:0000256" key="3">
    <source>
        <dbReference type="SAM" id="Coils"/>
    </source>
</evidence>
<dbReference type="PROSITE" id="PS50893">
    <property type="entry name" value="ABC_TRANSPORTER_2"/>
    <property type="match status" value="2"/>
</dbReference>
<evidence type="ECO:0000313" key="6">
    <source>
        <dbReference type="Proteomes" id="UP000031552"/>
    </source>
</evidence>
<dbReference type="STRING" id="1437425.CSEC_0428"/>
<keyword evidence="5" id="KW-0378">Hydrolase</keyword>
<dbReference type="InterPro" id="IPR032524">
    <property type="entry name" value="ABC_tran_C"/>
</dbReference>
<comment type="caution">
    <text evidence="5">The sequence shown here is derived from an EMBL/GenBank/DDBJ whole genome shotgun (WGS) entry which is preliminary data.</text>
</comment>
<dbReference type="GO" id="GO:0016887">
    <property type="term" value="F:ATP hydrolysis activity"/>
    <property type="evidence" value="ECO:0007669"/>
    <property type="project" value="InterPro"/>
</dbReference>
<reference evidence="5" key="2">
    <citation type="submission" date="2014-09" db="EMBL/GenBank/DDBJ databases">
        <title>Criblamydia sequanensis harbors a mega-plasmid encoding arsenite resistance.</title>
        <authorList>
            <person name="Bertelli C."/>
            <person name="Goesmann A."/>
            <person name="Greub G."/>
        </authorList>
    </citation>
    <scope>NUCLEOTIDE SEQUENCE [LARGE SCALE GENOMIC DNA]</scope>
    <source>
        <strain evidence="5">CRIB-18</strain>
    </source>
</reference>
<gene>
    <name evidence="5" type="ORF">CSEC_0428</name>
</gene>
<name>A0A090D0D6_9BACT</name>
<dbReference type="CDD" id="cd03221">
    <property type="entry name" value="ABCF_EF-3"/>
    <property type="match status" value="2"/>
</dbReference>
<dbReference type="eggNOG" id="COG0488">
    <property type="taxonomic scope" value="Bacteria"/>
</dbReference>
<keyword evidence="6" id="KW-1185">Reference proteome</keyword>
<dbReference type="GO" id="GO:0003677">
    <property type="term" value="F:DNA binding"/>
    <property type="evidence" value="ECO:0007669"/>
    <property type="project" value="InterPro"/>
</dbReference>
<dbReference type="Pfam" id="PF16326">
    <property type="entry name" value="ABC_tran_CTD"/>
    <property type="match status" value="1"/>
</dbReference>
<feature type="coiled-coil region" evidence="3">
    <location>
        <begin position="539"/>
        <end position="588"/>
    </location>
</feature>
<dbReference type="InterPro" id="IPR003593">
    <property type="entry name" value="AAA+_ATPase"/>
</dbReference>
<evidence type="ECO:0000256" key="1">
    <source>
        <dbReference type="ARBA" id="ARBA00022741"/>
    </source>
</evidence>
<keyword evidence="2" id="KW-0067">ATP-binding</keyword>
<proteinExistence type="predicted"/>
<dbReference type="InterPro" id="IPR027417">
    <property type="entry name" value="P-loop_NTPase"/>
</dbReference>
<dbReference type="Gene3D" id="3.40.50.300">
    <property type="entry name" value="P-loop containing nucleotide triphosphate hydrolases"/>
    <property type="match status" value="2"/>
</dbReference>
<dbReference type="EMBL" id="CCEJ010000003">
    <property type="protein sequence ID" value="CDR33265.1"/>
    <property type="molecule type" value="Genomic_DNA"/>
</dbReference>
<evidence type="ECO:0000256" key="2">
    <source>
        <dbReference type="ARBA" id="ARBA00022840"/>
    </source>
</evidence>
<feature type="domain" description="ABC transporter" evidence="4">
    <location>
        <begin position="294"/>
        <end position="511"/>
    </location>
</feature>
<reference evidence="5" key="1">
    <citation type="submission" date="2013-12" db="EMBL/GenBank/DDBJ databases">
        <authorList>
            <person name="Linke B."/>
        </authorList>
    </citation>
    <scope>NUCLEOTIDE SEQUENCE [LARGE SCALE GENOMIC DNA]</scope>
    <source>
        <strain evidence="5">CRIB-18</strain>
    </source>
</reference>
<keyword evidence="3" id="KW-0175">Coiled coil</keyword>
<dbReference type="SMART" id="SM00382">
    <property type="entry name" value="AAA"/>
    <property type="match status" value="2"/>
</dbReference>
<dbReference type="Gene3D" id="1.10.287.380">
    <property type="entry name" value="Valyl-tRNA synthetase, C-terminal domain"/>
    <property type="match status" value="1"/>
</dbReference>
<dbReference type="InterPro" id="IPR003439">
    <property type="entry name" value="ABC_transporter-like_ATP-bd"/>
</dbReference>
<dbReference type="Pfam" id="PF00005">
    <property type="entry name" value="ABC_tran"/>
    <property type="match status" value="2"/>
</dbReference>
<dbReference type="SUPFAM" id="SSF52540">
    <property type="entry name" value="P-loop containing nucleoside triphosphate hydrolases"/>
    <property type="match status" value="2"/>
</dbReference>
<dbReference type="PANTHER" id="PTHR42855">
    <property type="entry name" value="ABC TRANSPORTER ATP-BINDING SUBUNIT"/>
    <property type="match status" value="1"/>
</dbReference>
<keyword evidence="1" id="KW-0547">Nucleotide-binding</keyword>
<organism evidence="5 6">
    <name type="scientific">Candidatus Criblamydia sequanensis CRIB-18</name>
    <dbReference type="NCBI Taxonomy" id="1437425"/>
    <lineage>
        <taxon>Bacteria</taxon>
        <taxon>Pseudomonadati</taxon>
        <taxon>Chlamydiota</taxon>
        <taxon>Chlamydiia</taxon>
        <taxon>Parachlamydiales</taxon>
        <taxon>Candidatus Criblamydiaceae</taxon>
        <taxon>Candidatus Criblamydia</taxon>
    </lineage>
</organism>
<evidence type="ECO:0000313" key="5">
    <source>
        <dbReference type="EMBL" id="CDR33265.1"/>
    </source>
</evidence>
<dbReference type="Proteomes" id="UP000031552">
    <property type="component" value="Unassembled WGS sequence"/>
</dbReference>
<dbReference type="OrthoDB" id="9760950at2"/>
<feature type="domain" description="ABC transporter" evidence="4">
    <location>
        <begin position="5"/>
        <end position="226"/>
    </location>
</feature>
<dbReference type="PROSITE" id="PS00211">
    <property type="entry name" value="ABC_TRANSPORTER_1"/>
    <property type="match status" value="2"/>
</dbReference>
<accession>A0A090D0D6</accession>
<dbReference type="PANTHER" id="PTHR42855:SF1">
    <property type="entry name" value="ABC TRANSPORTER DOMAIN-CONTAINING PROTEIN"/>
    <property type="match status" value="1"/>
</dbReference>
<sequence length="600" mass="68032">MTTFLSIHSLTKFYGSQPLFKNISFTISQGDRIGLIGPNGAGKSTLLKILMDLEYPDEGHITKKQQLKVAYASQFPEFPSIPLEDLLVSEIKEKRSEEEDLILRTRAKKLLGKAQFNDFYTLANLLSGGWKKRFDIVRALMQEPDLLLLDEPTNHLDLDGILWLEEFLSKEKLSYLVVSHDRTFLNSIANKIIELNYLYPQGVFVSEGDLNLYQDRKEAYIEGEEARKKGLSSQLRKEVDWLRRSPKARTTKSEARVQKAYQLMDELADVKNRTKVKKVDIEFSASERETRKLLVAKNLSKSYEGKTLFEQADVTLSPGTRLGIVGSNGTGKTTLLKMLAGMIEPDLGTIKKALDLQIVYFDQHRDEVDGDLSLKEALSPANEMVNYRGQFIHVNGWAKKFLFPEERLKMPVRCLSGGERARILIAKLMLKPADILFLDEPTNDLDIQTLEVIESSLNEFPGAIVLISHDRMLMDRVCNQILGLGLTKAPELFASYSQWEKAAQAFSKPSQPSIKPKEEIKPSSLKKFPKLSYKEEKELEGIEGQIAAIEKKMALLQEKVNGSLGKDAAQLYNELADLQKNHESLFERWELLELKKQAAS</sequence>
<dbReference type="GO" id="GO:0005524">
    <property type="term" value="F:ATP binding"/>
    <property type="evidence" value="ECO:0007669"/>
    <property type="project" value="UniProtKB-KW"/>
</dbReference>
<evidence type="ECO:0000259" key="4">
    <source>
        <dbReference type="PROSITE" id="PS50893"/>
    </source>
</evidence>
<dbReference type="EC" id="3.6.3.-" evidence="5"/>
<dbReference type="InterPro" id="IPR051309">
    <property type="entry name" value="ABCF_ATPase"/>
</dbReference>
<dbReference type="InterPro" id="IPR037118">
    <property type="entry name" value="Val-tRNA_synth_C_sf"/>
</dbReference>